<feature type="transmembrane region" description="Helical" evidence="9">
    <location>
        <begin position="116"/>
        <end position="135"/>
    </location>
</feature>
<feature type="transmembrane region" description="Helical" evidence="9">
    <location>
        <begin position="20"/>
        <end position="39"/>
    </location>
</feature>
<dbReference type="Pfam" id="PF00528">
    <property type="entry name" value="BPD_transp_1"/>
    <property type="match status" value="1"/>
</dbReference>
<dbReference type="InterPro" id="IPR050901">
    <property type="entry name" value="BP-dep_ABC_trans_perm"/>
</dbReference>
<dbReference type="GO" id="GO:0005886">
    <property type="term" value="C:plasma membrane"/>
    <property type="evidence" value="ECO:0007669"/>
    <property type="project" value="UniProtKB-SubCell"/>
</dbReference>
<dbReference type="PANTHER" id="PTHR32243:SF50">
    <property type="entry name" value="MALTOSE_MALTODEXTRIN TRANSPORT SYSTEM PERMEASE PROTEIN MALG"/>
    <property type="match status" value="1"/>
</dbReference>
<dbReference type="CDD" id="cd06261">
    <property type="entry name" value="TM_PBP2"/>
    <property type="match status" value="1"/>
</dbReference>
<feature type="transmembrane region" description="Helical" evidence="9">
    <location>
        <begin position="147"/>
        <end position="164"/>
    </location>
</feature>
<evidence type="ECO:0000259" key="10">
    <source>
        <dbReference type="PROSITE" id="PS50928"/>
    </source>
</evidence>
<feature type="transmembrane region" description="Helical" evidence="9">
    <location>
        <begin position="250"/>
        <end position="271"/>
    </location>
</feature>
<evidence type="ECO:0000256" key="7">
    <source>
        <dbReference type="ARBA" id="ARBA00022989"/>
    </source>
</evidence>
<evidence type="ECO:0000256" key="1">
    <source>
        <dbReference type="ARBA" id="ARBA00004651"/>
    </source>
</evidence>
<feature type="transmembrane region" description="Helical" evidence="9">
    <location>
        <begin position="83"/>
        <end position="104"/>
    </location>
</feature>
<comment type="similarity">
    <text evidence="2">Belongs to the binding-protein-dependent transport system permease family. MalFG subfamily.</text>
</comment>
<keyword evidence="7 9" id="KW-1133">Transmembrane helix</keyword>
<keyword evidence="3" id="KW-0813">Transport</keyword>
<comment type="subcellular location">
    <subcellularLocation>
        <location evidence="1">Cell membrane</location>
        <topology evidence="1">Multi-pass membrane protein</topology>
    </subcellularLocation>
</comment>
<comment type="caution">
    <text evidence="11">The sequence shown here is derived from an EMBL/GenBank/DDBJ whole genome shotgun (WGS) entry which is preliminary data.</text>
</comment>
<keyword evidence="8 9" id="KW-0472">Membrane</keyword>
<proteinExistence type="inferred from homology"/>
<organism evidence="11">
    <name type="scientific">bioreactor metagenome</name>
    <dbReference type="NCBI Taxonomy" id="1076179"/>
    <lineage>
        <taxon>unclassified sequences</taxon>
        <taxon>metagenomes</taxon>
        <taxon>ecological metagenomes</taxon>
    </lineage>
</organism>
<evidence type="ECO:0000256" key="5">
    <source>
        <dbReference type="ARBA" id="ARBA00022597"/>
    </source>
</evidence>
<dbReference type="PROSITE" id="PS50928">
    <property type="entry name" value="ABC_TM1"/>
    <property type="match status" value="1"/>
</dbReference>
<evidence type="ECO:0000256" key="9">
    <source>
        <dbReference type="SAM" id="Phobius"/>
    </source>
</evidence>
<feature type="transmembrane region" description="Helical" evidence="9">
    <location>
        <begin position="199"/>
        <end position="216"/>
    </location>
</feature>
<reference evidence="11" key="1">
    <citation type="submission" date="2019-08" db="EMBL/GenBank/DDBJ databases">
        <authorList>
            <person name="Kucharzyk K."/>
            <person name="Murdoch R.W."/>
            <person name="Higgins S."/>
            <person name="Loffler F."/>
        </authorList>
    </citation>
    <scope>NUCLEOTIDE SEQUENCE</scope>
</reference>
<evidence type="ECO:0000256" key="2">
    <source>
        <dbReference type="ARBA" id="ARBA00009047"/>
    </source>
</evidence>
<dbReference type="AlphaFoldDB" id="A0A644ZNH3"/>
<keyword evidence="6 9" id="KW-0812">Transmembrane</keyword>
<evidence type="ECO:0000256" key="4">
    <source>
        <dbReference type="ARBA" id="ARBA00022475"/>
    </source>
</evidence>
<dbReference type="SUPFAM" id="SSF161098">
    <property type="entry name" value="MetI-like"/>
    <property type="match status" value="1"/>
</dbReference>
<dbReference type="GO" id="GO:0015423">
    <property type="term" value="F:ABC-type maltose transporter activity"/>
    <property type="evidence" value="ECO:0007669"/>
    <property type="project" value="TreeGrafter"/>
</dbReference>
<keyword evidence="4" id="KW-1003">Cell membrane</keyword>
<accession>A0A644ZNH3</accession>
<protein>
    <submittedName>
        <fullName evidence="11">Inner membrane ABC transporter permease protein YcjP</fullName>
    </submittedName>
</protein>
<dbReference type="Gene3D" id="1.10.3720.10">
    <property type="entry name" value="MetI-like"/>
    <property type="match status" value="1"/>
</dbReference>
<keyword evidence="5" id="KW-0762">Sugar transport</keyword>
<dbReference type="PANTHER" id="PTHR32243">
    <property type="entry name" value="MALTOSE TRANSPORT SYSTEM PERMEASE-RELATED"/>
    <property type="match status" value="1"/>
</dbReference>
<dbReference type="GO" id="GO:0042956">
    <property type="term" value="P:maltodextrin transmembrane transport"/>
    <property type="evidence" value="ECO:0007669"/>
    <property type="project" value="TreeGrafter"/>
</dbReference>
<name>A0A644ZNH3_9ZZZZ</name>
<dbReference type="InterPro" id="IPR035906">
    <property type="entry name" value="MetI-like_sf"/>
</dbReference>
<gene>
    <name evidence="11" type="primary">ycjP_14</name>
    <name evidence="11" type="ORF">SDC9_88578</name>
</gene>
<evidence type="ECO:0000313" key="11">
    <source>
        <dbReference type="EMBL" id="MPM41918.1"/>
    </source>
</evidence>
<feature type="domain" description="ABC transmembrane type-1" evidence="10">
    <location>
        <begin position="79"/>
        <end position="271"/>
    </location>
</feature>
<dbReference type="EMBL" id="VSSQ01009537">
    <property type="protein sequence ID" value="MPM41918.1"/>
    <property type="molecule type" value="Genomic_DNA"/>
</dbReference>
<dbReference type="InterPro" id="IPR000515">
    <property type="entry name" value="MetI-like"/>
</dbReference>
<sequence length="286" mass="31523">MSLTQRQKRKAVTGAKVVSLQVFFVALCLITLIPILYALSVSFNANNSLLSADFSFVPKAFTLANYKAVFTEKPVLLWFKNSVIIAICTVAIALSVSIPAAYAFSRMRFRGRKTLLNMLILLNAFPSLLSMFAIYKLMNPIGLVDSRLGLIIIYTGTMAVFGLWNMKGYFDTIPYDIEEAARMDGASELQIIRRIVMPLAKPSIIVTAVMVLIYVWNEYIYAVTFMTGSNNYTLATGLYSLQAGEMSGSWPVFAAASLVISLPVLIIFLYVQRHMVSGLTSGGVKG</sequence>
<evidence type="ECO:0000256" key="8">
    <source>
        <dbReference type="ARBA" id="ARBA00023136"/>
    </source>
</evidence>
<evidence type="ECO:0000256" key="6">
    <source>
        <dbReference type="ARBA" id="ARBA00022692"/>
    </source>
</evidence>
<evidence type="ECO:0000256" key="3">
    <source>
        <dbReference type="ARBA" id="ARBA00022448"/>
    </source>
</evidence>